<proteinExistence type="predicted"/>
<dbReference type="EMBL" id="MGGB01000030">
    <property type="protein sequence ID" value="OGM18857.1"/>
    <property type="molecule type" value="Genomic_DNA"/>
</dbReference>
<accession>A0A1F7XUY3</accession>
<dbReference type="AlphaFoldDB" id="A0A1F7XUY3"/>
<sequence length="267" mass="29177">MAPKNKIVIVTDCKDIAYNEIRGVIISELEKIDATARVDVEPPVFAKEFSLINGAFLVRLIAECYAPENTIILGILNPLKTNRGDRARIIGETLNGVKFVGENTGLFSWLINDLGIKEIFESSRAGIDGAEFISFGGKYVHAPIAAQIAAGTPLSKIGAYFDKSRITNLDIKPGTVLHIDNFGVLKIYGQLYDTSDGQEVDLLLNSRKVHDALYTNSMKNLPDGTWALYKGSSLNNLPEIGIVRNTNTAKIIGAEIGDLITWEPKLV</sequence>
<protein>
    <recommendedName>
        <fullName evidence="1">S-adenosyl-l-methionine hydroxide adenosyltransferase N-terminal domain-containing protein</fullName>
    </recommendedName>
</protein>
<dbReference type="PANTHER" id="PTHR35092">
    <property type="entry name" value="CHLORINASE MJ1651"/>
    <property type="match status" value="1"/>
</dbReference>
<evidence type="ECO:0000259" key="1">
    <source>
        <dbReference type="Pfam" id="PF01887"/>
    </source>
</evidence>
<evidence type="ECO:0000313" key="2">
    <source>
        <dbReference type="EMBL" id="OGM18857.1"/>
    </source>
</evidence>
<dbReference type="InterPro" id="IPR046469">
    <property type="entry name" value="SAM_HAT_N"/>
</dbReference>
<dbReference type="InterPro" id="IPR023228">
    <property type="entry name" value="SAM_OH_AdoTrfase_N_sf"/>
</dbReference>
<gene>
    <name evidence="2" type="ORF">A2685_02050</name>
</gene>
<name>A0A1F7XUY3_9BACT</name>
<dbReference type="InterPro" id="IPR002747">
    <property type="entry name" value="SAM_OH_AdoTrfase"/>
</dbReference>
<dbReference type="PANTHER" id="PTHR35092:SF1">
    <property type="entry name" value="CHLORINASE MJ1651"/>
    <property type="match status" value="1"/>
</dbReference>
<dbReference type="Gene3D" id="3.40.50.10790">
    <property type="entry name" value="S-adenosyl-l-methionine hydroxide adenosyltransferase, N-terminal"/>
    <property type="match status" value="1"/>
</dbReference>
<evidence type="ECO:0000313" key="3">
    <source>
        <dbReference type="Proteomes" id="UP000178446"/>
    </source>
</evidence>
<organism evidence="2 3">
    <name type="scientific">Candidatus Woesebacteria bacterium RIFCSPHIGHO2_01_FULL_37_10</name>
    <dbReference type="NCBI Taxonomy" id="1802489"/>
    <lineage>
        <taxon>Bacteria</taxon>
        <taxon>Candidatus Woeseibacteriota</taxon>
    </lineage>
</organism>
<dbReference type="SUPFAM" id="SSF102522">
    <property type="entry name" value="Bacterial fluorinating enzyme, N-terminal domain"/>
    <property type="match status" value="1"/>
</dbReference>
<dbReference type="Proteomes" id="UP000178446">
    <property type="component" value="Unassembled WGS sequence"/>
</dbReference>
<reference evidence="2 3" key="1">
    <citation type="journal article" date="2016" name="Nat. Commun.">
        <title>Thousands of microbial genomes shed light on interconnected biogeochemical processes in an aquifer system.</title>
        <authorList>
            <person name="Anantharaman K."/>
            <person name="Brown C.T."/>
            <person name="Hug L.A."/>
            <person name="Sharon I."/>
            <person name="Castelle C.J."/>
            <person name="Probst A.J."/>
            <person name="Thomas B.C."/>
            <person name="Singh A."/>
            <person name="Wilkins M.J."/>
            <person name="Karaoz U."/>
            <person name="Brodie E.L."/>
            <person name="Williams K.H."/>
            <person name="Hubbard S.S."/>
            <person name="Banfield J.F."/>
        </authorList>
    </citation>
    <scope>NUCLEOTIDE SEQUENCE [LARGE SCALE GENOMIC DNA]</scope>
</reference>
<dbReference type="Pfam" id="PF01887">
    <property type="entry name" value="SAM_HAT_N"/>
    <property type="match status" value="1"/>
</dbReference>
<comment type="caution">
    <text evidence="2">The sequence shown here is derived from an EMBL/GenBank/DDBJ whole genome shotgun (WGS) entry which is preliminary data.</text>
</comment>
<feature type="domain" description="S-adenosyl-l-methionine hydroxide adenosyltransferase N-terminal" evidence="1">
    <location>
        <begin position="7"/>
        <end position="158"/>
    </location>
</feature>